<dbReference type="PANTHER" id="PTHR43709">
    <property type="entry name" value="ACONITATE ISOMERASE-RELATED"/>
    <property type="match status" value="1"/>
</dbReference>
<name>A0A516H1A1_9PROT</name>
<dbReference type="SUPFAM" id="SSF54506">
    <property type="entry name" value="Diaminopimelate epimerase-like"/>
    <property type="match status" value="2"/>
</dbReference>
<comment type="similarity">
    <text evidence="1">Belongs to the PrpF family.</text>
</comment>
<proteinExistence type="inferred from homology"/>
<dbReference type="AlphaFoldDB" id="A0A516H1A1"/>
<dbReference type="Proteomes" id="UP000317496">
    <property type="component" value="Chromosome"/>
</dbReference>
<dbReference type="Pfam" id="PF04303">
    <property type="entry name" value="PrpF"/>
    <property type="match status" value="1"/>
</dbReference>
<protein>
    <submittedName>
        <fullName evidence="3">PrpF family protein</fullName>
    </submittedName>
</protein>
<keyword evidence="2" id="KW-0413">Isomerase</keyword>
<evidence type="ECO:0000256" key="2">
    <source>
        <dbReference type="ARBA" id="ARBA00023235"/>
    </source>
</evidence>
<dbReference type="PANTHER" id="PTHR43709:SF2">
    <property type="entry name" value="DUF453 DOMAIN PROTEIN (AFU_ORTHOLOGUE AFUA_6G00360)"/>
    <property type="match status" value="1"/>
</dbReference>
<dbReference type="Gene3D" id="3.10.310.10">
    <property type="entry name" value="Diaminopimelate Epimerase, Chain A, domain 1"/>
    <property type="match status" value="2"/>
</dbReference>
<sequence length="379" mass="39321">MMQRRLRAVFMRGGTSKALIFRQEDLPAARDDWAPIFLGALGSPDPNGRQLDGMGGGVSSLSKICIIGPSSRTDADIDYTFAQVSVSDAVVDYAGNCGNMSSAVGPFAIDEGLIPVPANGMTSVRIHNTNTRKIIVATFAVHNGIAVVDGDCEIDGVAGSGAPIKLDFLAPGGSKTGKLLPTGQAVDRLTLADGSVIEATLVDAANPGIFVRASDLGLTGLESPQAMERDADLMQRMEAVRLAGSVAMGLTADLAAAARMPSIPKIAAIAPSQTFTALSGRVYQASEADILVRMISVGQPHRAVPITGGLCLAAACRVPGSLAQQMLRPDQSGAIRVGHPSGMLMVDATAEVTAGSAVIAQASLYRTARRLFQGEVFYK</sequence>
<dbReference type="KEGG" id="fer:FNB15_09805"/>
<evidence type="ECO:0000313" key="4">
    <source>
        <dbReference type="Proteomes" id="UP000317496"/>
    </source>
</evidence>
<gene>
    <name evidence="3" type="ORF">FNB15_09805</name>
</gene>
<dbReference type="EMBL" id="CP041636">
    <property type="protein sequence ID" value="QDO97544.1"/>
    <property type="molecule type" value="Genomic_DNA"/>
</dbReference>
<dbReference type="GO" id="GO:0016853">
    <property type="term" value="F:isomerase activity"/>
    <property type="evidence" value="ECO:0007669"/>
    <property type="project" value="UniProtKB-KW"/>
</dbReference>
<evidence type="ECO:0000256" key="1">
    <source>
        <dbReference type="ARBA" id="ARBA00007673"/>
    </source>
</evidence>
<dbReference type="OrthoDB" id="9779763at2"/>
<keyword evidence="4" id="KW-1185">Reference proteome</keyword>
<organism evidence="3 4">
    <name type="scientific">Ferrovibrio terrae</name>
    <dbReference type="NCBI Taxonomy" id="2594003"/>
    <lineage>
        <taxon>Bacteria</taxon>
        <taxon>Pseudomonadati</taxon>
        <taxon>Pseudomonadota</taxon>
        <taxon>Alphaproteobacteria</taxon>
        <taxon>Rhodospirillales</taxon>
        <taxon>Rhodospirillaceae</taxon>
        <taxon>Ferrovibrio</taxon>
    </lineage>
</organism>
<dbReference type="InterPro" id="IPR007400">
    <property type="entry name" value="PrpF-like"/>
</dbReference>
<accession>A0A516H1A1</accession>
<reference evidence="3 4" key="1">
    <citation type="submission" date="2019-07" db="EMBL/GenBank/DDBJ databases">
        <title>Genome sequencing for Ferrovibrio sp. K5.</title>
        <authorList>
            <person name="Park S.-J."/>
        </authorList>
    </citation>
    <scope>NUCLEOTIDE SEQUENCE [LARGE SCALE GENOMIC DNA]</scope>
    <source>
        <strain evidence="3 4">K5</strain>
    </source>
</reference>
<evidence type="ECO:0000313" key="3">
    <source>
        <dbReference type="EMBL" id="QDO97544.1"/>
    </source>
</evidence>